<dbReference type="InterPro" id="IPR032710">
    <property type="entry name" value="NTF2-like_dom_sf"/>
</dbReference>
<dbReference type="RefSeq" id="WP_344813284.1">
    <property type="nucleotide sequence ID" value="NZ_BAAAYX010000013.1"/>
</dbReference>
<keyword evidence="3" id="KW-1185">Reference proteome</keyword>
<proteinExistence type="predicted"/>
<protein>
    <recommendedName>
        <fullName evidence="1">SnoaL-like domain-containing protein</fullName>
    </recommendedName>
</protein>
<reference evidence="3" key="1">
    <citation type="journal article" date="2019" name="Int. J. Syst. Evol. Microbiol.">
        <title>The Global Catalogue of Microorganisms (GCM) 10K type strain sequencing project: providing services to taxonomists for standard genome sequencing and annotation.</title>
        <authorList>
            <consortium name="The Broad Institute Genomics Platform"/>
            <consortium name="The Broad Institute Genome Sequencing Center for Infectious Disease"/>
            <person name="Wu L."/>
            <person name="Ma J."/>
        </authorList>
    </citation>
    <scope>NUCLEOTIDE SEQUENCE [LARGE SCALE GENOMIC DNA]</scope>
    <source>
        <strain evidence="3">JCM 16548</strain>
    </source>
</reference>
<evidence type="ECO:0000259" key="1">
    <source>
        <dbReference type="Pfam" id="PF12680"/>
    </source>
</evidence>
<organism evidence="2 3">
    <name type="scientific">Microlunatus aurantiacus</name>
    <dbReference type="NCBI Taxonomy" id="446786"/>
    <lineage>
        <taxon>Bacteria</taxon>
        <taxon>Bacillati</taxon>
        <taxon>Actinomycetota</taxon>
        <taxon>Actinomycetes</taxon>
        <taxon>Propionibacteriales</taxon>
        <taxon>Propionibacteriaceae</taxon>
        <taxon>Microlunatus</taxon>
    </lineage>
</organism>
<dbReference type="Proteomes" id="UP001500051">
    <property type="component" value="Unassembled WGS sequence"/>
</dbReference>
<comment type="caution">
    <text evidence="2">The sequence shown here is derived from an EMBL/GenBank/DDBJ whole genome shotgun (WGS) entry which is preliminary data.</text>
</comment>
<evidence type="ECO:0000313" key="2">
    <source>
        <dbReference type="EMBL" id="GAA3710249.1"/>
    </source>
</evidence>
<sequence>MRSGTADEPAADVEELVRRYFAVVADLASTADDLRPLLSADLRVVEHPNAVTPTGATRDLTDTIAGFHAGKSLLREQQFDIHEILAVDDRAAVRGTWKGTIRVAAGPYSSGQQLVAHVAAIVTTRDGQIIHHESFDCYEPITPLR</sequence>
<accession>A0ABP7DZQ2</accession>
<feature type="domain" description="SnoaL-like" evidence="1">
    <location>
        <begin position="17"/>
        <end position="132"/>
    </location>
</feature>
<dbReference type="EMBL" id="BAAAYX010000013">
    <property type="protein sequence ID" value="GAA3710249.1"/>
    <property type="molecule type" value="Genomic_DNA"/>
</dbReference>
<gene>
    <name evidence="2" type="ORF">GCM10022204_30820</name>
</gene>
<dbReference type="InterPro" id="IPR037401">
    <property type="entry name" value="SnoaL-like"/>
</dbReference>
<dbReference type="SUPFAM" id="SSF54427">
    <property type="entry name" value="NTF2-like"/>
    <property type="match status" value="1"/>
</dbReference>
<dbReference type="Gene3D" id="3.10.450.50">
    <property type="match status" value="1"/>
</dbReference>
<evidence type="ECO:0000313" key="3">
    <source>
        <dbReference type="Proteomes" id="UP001500051"/>
    </source>
</evidence>
<name>A0ABP7DZQ2_9ACTN</name>
<dbReference type="Pfam" id="PF12680">
    <property type="entry name" value="SnoaL_2"/>
    <property type="match status" value="1"/>
</dbReference>